<proteinExistence type="predicted"/>
<accession>A0A9Q3PQA9</accession>
<evidence type="ECO:0000313" key="1">
    <source>
        <dbReference type="EMBL" id="MBW0569061.1"/>
    </source>
</evidence>
<sequence>MSNCTIITLEGKLALIHPPPHRHTHAPMRLHFTHTCHKWFHVQPANGQCHLTLGPHMSCLCVHDVSHPCTRTNYMVRWDPAMSPAYSELNYGYTSFGLGVLVTHTHLHP</sequence>
<keyword evidence="2" id="KW-1185">Reference proteome</keyword>
<comment type="caution">
    <text evidence="1">The sequence shown here is derived from an EMBL/GenBank/DDBJ whole genome shotgun (WGS) entry which is preliminary data.</text>
</comment>
<dbReference type="EMBL" id="AVOT02083718">
    <property type="protein sequence ID" value="MBW0569061.1"/>
    <property type="molecule type" value="Genomic_DNA"/>
</dbReference>
<dbReference type="AlphaFoldDB" id="A0A9Q3PQA9"/>
<organism evidence="1 2">
    <name type="scientific">Austropuccinia psidii MF-1</name>
    <dbReference type="NCBI Taxonomy" id="1389203"/>
    <lineage>
        <taxon>Eukaryota</taxon>
        <taxon>Fungi</taxon>
        <taxon>Dikarya</taxon>
        <taxon>Basidiomycota</taxon>
        <taxon>Pucciniomycotina</taxon>
        <taxon>Pucciniomycetes</taxon>
        <taxon>Pucciniales</taxon>
        <taxon>Sphaerophragmiaceae</taxon>
        <taxon>Austropuccinia</taxon>
    </lineage>
</organism>
<dbReference type="Proteomes" id="UP000765509">
    <property type="component" value="Unassembled WGS sequence"/>
</dbReference>
<gene>
    <name evidence="1" type="ORF">O181_108776</name>
</gene>
<name>A0A9Q3PQA9_9BASI</name>
<reference evidence="1" key="1">
    <citation type="submission" date="2021-03" db="EMBL/GenBank/DDBJ databases">
        <title>Draft genome sequence of rust myrtle Austropuccinia psidii MF-1, a brazilian biotype.</title>
        <authorList>
            <person name="Quecine M.C."/>
            <person name="Pachon D.M.R."/>
            <person name="Bonatelli M.L."/>
            <person name="Correr F.H."/>
            <person name="Franceschini L.M."/>
            <person name="Leite T.F."/>
            <person name="Margarido G.R.A."/>
            <person name="Almeida C.A."/>
            <person name="Ferrarezi J.A."/>
            <person name="Labate C.A."/>
        </authorList>
    </citation>
    <scope>NUCLEOTIDE SEQUENCE</scope>
    <source>
        <strain evidence="1">MF-1</strain>
    </source>
</reference>
<evidence type="ECO:0000313" key="2">
    <source>
        <dbReference type="Proteomes" id="UP000765509"/>
    </source>
</evidence>
<protein>
    <submittedName>
        <fullName evidence="1">Uncharacterized protein</fullName>
    </submittedName>
</protein>